<dbReference type="InterPro" id="IPR036390">
    <property type="entry name" value="WH_DNA-bd_sf"/>
</dbReference>
<proteinExistence type="predicted"/>
<dbReference type="SMART" id="SM00418">
    <property type="entry name" value="HTH_ARSR"/>
    <property type="match status" value="1"/>
</dbReference>
<name>A7HTK5_PARL1</name>
<dbReference type="GO" id="GO:0003700">
    <property type="term" value="F:DNA-binding transcription factor activity"/>
    <property type="evidence" value="ECO:0007669"/>
    <property type="project" value="InterPro"/>
</dbReference>
<keyword evidence="6" id="KW-1185">Reference proteome</keyword>
<gene>
    <name evidence="5" type="ordered locus">Plav_1619</name>
</gene>
<evidence type="ECO:0000313" key="6">
    <source>
        <dbReference type="Proteomes" id="UP000006377"/>
    </source>
</evidence>
<dbReference type="PANTHER" id="PTHR43132">
    <property type="entry name" value="ARSENICAL RESISTANCE OPERON REPRESSOR ARSR-RELATED"/>
    <property type="match status" value="1"/>
</dbReference>
<keyword evidence="3" id="KW-0804">Transcription</keyword>
<dbReference type="SUPFAM" id="SSF46785">
    <property type="entry name" value="Winged helix' DNA-binding domain"/>
    <property type="match status" value="1"/>
</dbReference>
<dbReference type="PRINTS" id="PR00778">
    <property type="entry name" value="HTHARSR"/>
</dbReference>
<dbReference type="CDD" id="cd00090">
    <property type="entry name" value="HTH_ARSR"/>
    <property type="match status" value="1"/>
</dbReference>
<keyword evidence="2" id="KW-0238">DNA-binding</keyword>
<evidence type="ECO:0000256" key="1">
    <source>
        <dbReference type="ARBA" id="ARBA00023015"/>
    </source>
</evidence>
<dbReference type="OrthoDB" id="194599at2"/>
<dbReference type="InterPro" id="IPR001845">
    <property type="entry name" value="HTH_ArsR_DNA-bd_dom"/>
</dbReference>
<dbReference type="InterPro" id="IPR011991">
    <property type="entry name" value="ArsR-like_HTH"/>
</dbReference>
<protein>
    <submittedName>
        <fullName evidence="5">Regulatory protein ArsR</fullName>
    </submittedName>
</protein>
<dbReference type="eggNOG" id="COG0640">
    <property type="taxonomic scope" value="Bacteria"/>
</dbReference>
<keyword evidence="1" id="KW-0805">Transcription regulation</keyword>
<reference evidence="5 6" key="1">
    <citation type="journal article" date="2011" name="Stand. Genomic Sci.">
        <title>Complete genome sequence of Parvibaculum lavamentivorans type strain (DS-1(T)).</title>
        <authorList>
            <person name="Schleheck D."/>
            <person name="Weiss M."/>
            <person name="Pitluck S."/>
            <person name="Bruce D."/>
            <person name="Land M.L."/>
            <person name="Han S."/>
            <person name="Saunders E."/>
            <person name="Tapia R."/>
            <person name="Detter C."/>
            <person name="Brettin T."/>
            <person name="Han J."/>
            <person name="Woyke T."/>
            <person name="Goodwin L."/>
            <person name="Pennacchio L."/>
            <person name="Nolan M."/>
            <person name="Cook A.M."/>
            <person name="Kjelleberg S."/>
            <person name="Thomas T."/>
        </authorList>
    </citation>
    <scope>NUCLEOTIDE SEQUENCE [LARGE SCALE GENOMIC DNA]</scope>
    <source>
        <strain evidence="6">DS-1 / DSM 13023 / NCIMB 13966</strain>
    </source>
</reference>
<dbReference type="InterPro" id="IPR051011">
    <property type="entry name" value="Metal_resp_trans_reg"/>
</dbReference>
<feature type="domain" description="HTH arsR-type" evidence="4">
    <location>
        <begin position="11"/>
        <end position="103"/>
    </location>
</feature>
<evidence type="ECO:0000313" key="5">
    <source>
        <dbReference type="EMBL" id="ABS63238.1"/>
    </source>
</evidence>
<dbReference type="RefSeq" id="WP_012110526.1">
    <property type="nucleotide sequence ID" value="NC_009719.1"/>
</dbReference>
<accession>A7HTK5</accession>
<dbReference type="PANTHER" id="PTHR43132:SF2">
    <property type="entry name" value="ARSENICAL RESISTANCE OPERON REPRESSOR ARSR-RELATED"/>
    <property type="match status" value="1"/>
</dbReference>
<sequence length="103" mass="11197">MRMMKSDISKLAESAGEAARMLRLLANEKRLLVLCALAVKGEASVGELAAEADLGMSALSQHLAKLRADGLVATRREAQTVYYRIDDPDAAKIMKTLKDIYCA</sequence>
<dbReference type="AlphaFoldDB" id="A7HTK5"/>
<evidence type="ECO:0000256" key="2">
    <source>
        <dbReference type="ARBA" id="ARBA00023125"/>
    </source>
</evidence>
<evidence type="ECO:0000259" key="4">
    <source>
        <dbReference type="PROSITE" id="PS50987"/>
    </source>
</evidence>
<dbReference type="GO" id="GO:0003677">
    <property type="term" value="F:DNA binding"/>
    <property type="evidence" value="ECO:0007669"/>
    <property type="project" value="UniProtKB-KW"/>
</dbReference>
<dbReference type="Gene3D" id="1.10.10.10">
    <property type="entry name" value="Winged helix-like DNA-binding domain superfamily/Winged helix DNA-binding domain"/>
    <property type="match status" value="1"/>
</dbReference>
<dbReference type="Pfam" id="PF01022">
    <property type="entry name" value="HTH_5"/>
    <property type="match status" value="1"/>
</dbReference>
<dbReference type="STRING" id="402881.Plav_1619"/>
<dbReference type="InterPro" id="IPR036388">
    <property type="entry name" value="WH-like_DNA-bd_sf"/>
</dbReference>
<dbReference type="EMBL" id="CP000774">
    <property type="protein sequence ID" value="ABS63238.1"/>
    <property type="molecule type" value="Genomic_DNA"/>
</dbReference>
<dbReference type="PROSITE" id="PS50987">
    <property type="entry name" value="HTH_ARSR_2"/>
    <property type="match status" value="1"/>
</dbReference>
<evidence type="ECO:0000256" key="3">
    <source>
        <dbReference type="ARBA" id="ARBA00023163"/>
    </source>
</evidence>
<dbReference type="Proteomes" id="UP000006377">
    <property type="component" value="Chromosome"/>
</dbReference>
<dbReference type="KEGG" id="pla:Plav_1619"/>
<organism evidence="5 6">
    <name type="scientific">Parvibaculum lavamentivorans (strain DS-1 / DSM 13023 / NCIMB 13966)</name>
    <dbReference type="NCBI Taxonomy" id="402881"/>
    <lineage>
        <taxon>Bacteria</taxon>
        <taxon>Pseudomonadati</taxon>
        <taxon>Pseudomonadota</taxon>
        <taxon>Alphaproteobacteria</taxon>
        <taxon>Hyphomicrobiales</taxon>
        <taxon>Parvibaculaceae</taxon>
        <taxon>Parvibaculum</taxon>
    </lineage>
</organism>
<dbReference type="NCBIfam" id="NF033788">
    <property type="entry name" value="HTH_metalloreg"/>
    <property type="match status" value="1"/>
</dbReference>
<dbReference type="HOGENOM" id="CLU_097806_6_4_5"/>